<dbReference type="EMBL" id="CAFAAD010000010">
    <property type="protein sequence ID" value="CAB4783377.1"/>
    <property type="molecule type" value="Genomic_DNA"/>
</dbReference>
<evidence type="ECO:0000259" key="8">
    <source>
        <dbReference type="Pfam" id="PF12804"/>
    </source>
</evidence>
<keyword evidence="2" id="KW-0808">Transferase</keyword>
<accession>A0A6J6EX13</accession>
<dbReference type="EMBL" id="CAEZVC010000095">
    <property type="protein sequence ID" value="CAB4629775.1"/>
    <property type="molecule type" value="Genomic_DNA"/>
</dbReference>
<dbReference type="EMBL" id="CAEZXY010000100">
    <property type="protein sequence ID" value="CAB4720158.1"/>
    <property type="molecule type" value="Genomic_DNA"/>
</dbReference>
<dbReference type="Pfam" id="PF12804">
    <property type="entry name" value="NTP_transf_3"/>
    <property type="match status" value="1"/>
</dbReference>
<dbReference type="SUPFAM" id="SSF53448">
    <property type="entry name" value="Nucleotide-diphospho-sugar transferases"/>
    <property type="match status" value="1"/>
</dbReference>
<protein>
    <submittedName>
        <fullName evidence="11">Unannotated protein</fullName>
    </submittedName>
</protein>
<sequence length="204" mass="21259">MHFTGAVLTGGASTRMGQDKALIEIDGVELTSIVATALHKAGAREVLSVGGDVATLSSLTGVTRSLPDDNPGEGPLAGILTAMRYSVDDLIVVLACDTPAITSATPAALIEALLCEPSAGVAFAEVDGRAQPLTAAWRISCSWEFVSEAFAAGERAPRKVFTGLQALAVTEVPASAVDDVDRPADLRRYASEYFQLPTPNEDSR</sequence>
<dbReference type="EMBL" id="CAEZTY010000016">
    <property type="protein sequence ID" value="CAB4581162.1"/>
    <property type="molecule type" value="Genomic_DNA"/>
</dbReference>
<feature type="domain" description="MobA-like NTP transferase" evidence="8">
    <location>
        <begin position="5"/>
        <end position="159"/>
    </location>
</feature>
<evidence type="ECO:0000313" key="9">
    <source>
        <dbReference type="EMBL" id="CAB4337850.1"/>
    </source>
</evidence>
<dbReference type="PANTHER" id="PTHR19136">
    <property type="entry name" value="MOLYBDENUM COFACTOR GUANYLYLTRANSFERASE"/>
    <property type="match status" value="1"/>
</dbReference>
<dbReference type="EMBL" id="CAFBNJ010000024">
    <property type="protein sequence ID" value="CAB4947956.1"/>
    <property type="molecule type" value="Genomic_DNA"/>
</dbReference>
<evidence type="ECO:0000256" key="3">
    <source>
        <dbReference type="ARBA" id="ARBA00022723"/>
    </source>
</evidence>
<evidence type="ECO:0000313" key="16">
    <source>
        <dbReference type="EMBL" id="CAB4947956.1"/>
    </source>
</evidence>
<evidence type="ECO:0000256" key="4">
    <source>
        <dbReference type="ARBA" id="ARBA00022741"/>
    </source>
</evidence>
<evidence type="ECO:0000313" key="11">
    <source>
        <dbReference type="EMBL" id="CAB4581162.1"/>
    </source>
</evidence>
<evidence type="ECO:0000256" key="1">
    <source>
        <dbReference type="ARBA" id="ARBA00022490"/>
    </source>
</evidence>
<evidence type="ECO:0000313" key="13">
    <source>
        <dbReference type="EMBL" id="CAB4720158.1"/>
    </source>
</evidence>
<dbReference type="AlphaFoldDB" id="A0A6J6EX13"/>
<dbReference type="EMBL" id="CAESAL010000018">
    <property type="protein sequence ID" value="CAB4337850.1"/>
    <property type="molecule type" value="Genomic_DNA"/>
</dbReference>
<dbReference type="GO" id="GO:0006777">
    <property type="term" value="P:Mo-molybdopterin cofactor biosynthetic process"/>
    <property type="evidence" value="ECO:0007669"/>
    <property type="project" value="UniProtKB-KW"/>
</dbReference>
<dbReference type="GO" id="GO:0005525">
    <property type="term" value="F:GTP binding"/>
    <property type="evidence" value="ECO:0007669"/>
    <property type="project" value="UniProtKB-KW"/>
</dbReference>
<evidence type="ECO:0000256" key="7">
    <source>
        <dbReference type="ARBA" id="ARBA00023150"/>
    </source>
</evidence>
<evidence type="ECO:0000313" key="15">
    <source>
        <dbReference type="EMBL" id="CAB4814351.1"/>
    </source>
</evidence>
<dbReference type="EMBL" id="CAEUNJ010000087">
    <property type="protein sequence ID" value="CAB4372599.1"/>
    <property type="molecule type" value="Genomic_DNA"/>
</dbReference>
<dbReference type="Gene3D" id="3.90.550.10">
    <property type="entry name" value="Spore Coat Polysaccharide Biosynthesis Protein SpsA, Chain A"/>
    <property type="match status" value="1"/>
</dbReference>
<evidence type="ECO:0000313" key="12">
    <source>
        <dbReference type="EMBL" id="CAB4629775.1"/>
    </source>
</evidence>
<proteinExistence type="predicted"/>
<keyword evidence="6" id="KW-0342">GTP-binding</keyword>
<evidence type="ECO:0000313" key="17">
    <source>
        <dbReference type="EMBL" id="CAB5075633.1"/>
    </source>
</evidence>
<keyword evidence="4" id="KW-0547">Nucleotide-binding</keyword>
<dbReference type="GO" id="GO:0016779">
    <property type="term" value="F:nucleotidyltransferase activity"/>
    <property type="evidence" value="ECO:0007669"/>
    <property type="project" value="UniProtKB-ARBA"/>
</dbReference>
<dbReference type="InterPro" id="IPR013482">
    <property type="entry name" value="Molybde_CF_guanTrfase"/>
</dbReference>
<evidence type="ECO:0000313" key="14">
    <source>
        <dbReference type="EMBL" id="CAB4783377.1"/>
    </source>
</evidence>
<dbReference type="CDD" id="cd02503">
    <property type="entry name" value="MobA"/>
    <property type="match status" value="1"/>
</dbReference>
<dbReference type="EMBL" id="CAFBRD010000019">
    <property type="protein sequence ID" value="CAB5075633.1"/>
    <property type="molecule type" value="Genomic_DNA"/>
</dbReference>
<gene>
    <name evidence="11" type="ORF">UFOPK1762_00630</name>
    <name evidence="12" type="ORF">UFOPK1906_01375</name>
    <name evidence="13" type="ORF">UFOPK2624_01649</name>
    <name evidence="14" type="ORF">UFOPK2969_00244</name>
    <name evidence="15" type="ORF">UFOPK3010_01343</name>
    <name evidence="9" type="ORF">UFOPK3331_00723</name>
    <name evidence="16" type="ORF">UFOPK3785_00641</name>
    <name evidence="10" type="ORF">UFOPK4201_01646</name>
    <name evidence="17" type="ORF">UFOPK4371_00540</name>
</gene>
<evidence type="ECO:0000256" key="5">
    <source>
        <dbReference type="ARBA" id="ARBA00022842"/>
    </source>
</evidence>
<dbReference type="InterPro" id="IPR029044">
    <property type="entry name" value="Nucleotide-diphossugar_trans"/>
</dbReference>
<evidence type="ECO:0000256" key="2">
    <source>
        <dbReference type="ARBA" id="ARBA00022679"/>
    </source>
</evidence>
<keyword evidence="5" id="KW-0460">Magnesium</keyword>
<evidence type="ECO:0000313" key="10">
    <source>
        <dbReference type="EMBL" id="CAB4372599.1"/>
    </source>
</evidence>
<dbReference type="EMBL" id="CAFAAM010000210">
    <property type="protein sequence ID" value="CAB4814351.1"/>
    <property type="molecule type" value="Genomic_DNA"/>
</dbReference>
<dbReference type="PANTHER" id="PTHR19136:SF81">
    <property type="entry name" value="MOLYBDENUM COFACTOR GUANYLYLTRANSFERASE"/>
    <property type="match status" value="1"/>
</dbReference>
<name>A0A6J6EX13_9ZZZZ</name>
<evidence type="ECO:0000256" key="6">
    <source>
        <dbReference type="ARBA" id="ARBA00023134"/>
    </source>
</evidence>
<reference evidence="11" key="1">
    <citation type="submission" date="2020-05" db="EMBL/GenBank/DDBJ databases">
        <authorList>
            <person name="Chiriac C."/>
            <person name="Salcher M."/>
            <person name="Ghai R."/>
            <person name="Kavagutti S V."/>
        </authorList>
    </citation>
    <scope>NUCLEOTIDE SEQUENCE</scope>
</reference>
<dbReference type="GO" id="GO:0046872">
    <property type="term" value="F:metal ion binding"/>
    <property type="evidence" value="ECO:0007669"/>
    <property type="project" value="UniProtKB-KW"/>
</dbReference>
<organism evidence="11">
    <name type="scientific">freshwater metagenome</name>
    <dbReference type="NCBI Taxonomy" id="449393"/>
    <lineage>
        <taxon>unclassified sequences</taxon>
        <taxon>metagenomes</taxon>
        <taxon>ecological metagenomes</taxon>
    </lineage>
</organism>
<dbReference type="InterPro" id="IPR025877">
    <property type="entry name" value="MobA-like_NTP_Trfase"/>
</dbReference>
<keyword evidence="3" id="KW-0479">Metal-binding</keyword>
<keyword evidence="7" id="KW-0501">Molybdenum cofactor biosynthesis</keyword>
<keyword evidence="1" id="KW-0963">Cytoplasm</keyword>